<dbReference type="EMBL" id="DWWL01000041">
    <property type="protein sequence ID" value="HJC47619.1"/>
    <property type="molecule type" value="Genomic_DNA"/>
</dbReference>
<dbReference type="CDD" id="cd00077">
    <property type="entry name" value="HDc"/>
    <property type="match status" value="1"/>
</dbReference>
<accession>A0A9D2PE74</accession>
<dbReference type="InterPro" id="IPR050275">
    <property type="entry name" value="PGM_Phosphatase"/>
</dbReference>
<feature type="domain" description="HD/PDEase" evidence="1">
    <location>
        <begin position="217"/>
        <end position="325"/>
    </location>
</feature>
<sequence>MRLVYLVRHGETAAKGNGSFCVCREDIPLSRRGRKQARVLAEWYREKDRGRVFSSPLSRCAETAAIMTGDKKQVRMDPELTEINGGDWEGRSFEEIRACYPDLYEQRGRCLGAVAPPGGESFLQGGARLRSAIEKLLSQTEGDLVLVTHSGAARGLICMLLNWDPAHIMDIPLACGTVSRLQAEAGSLSADFSHVGIRPAVCPGRAECFRLWDRFQVPQLVREHQQAVAELAGMWADRLAEAGLPIDRELTYEAAFLHDIARTKPDHATQGGRILRGEGYDRLAQIVAAHHRLSPGEESRLTEDSLVFLADKCVEGSQMVSLEERFRASMGKCSAPEAVWSHQNQYRQAEAVAHCLESVLGKEGCRPAADG</sequence>
<protein>
    <submittedName>
        <fullName evidence="2">Histidine phosphatase family protein</fullName>
    </submittedName>
</protein>
<dbReference type="Proteomes" id="UP000823883">
    <property type="component" value="Unassembled WGS sequence"/>
</dbReference>
<dbReference type="SUPFAM" id="SSF53254">
    <property type="entry name" value="Phosphoglycerate mutase-like"/>
    <property type="match status" value="1"/>
</dbReference>
<dbReference type="SUPFAM" id="SSF109604">
    <property type="entry name" value="HD-domain/PDEase-like"/>
    <property type="match status" value="1"/>
</dbReference>
<dbReference type="PANTHER" id="PTHR48100">
    <property type="entry name" value="BROAD-SPECIFICITY PHOSPHATASE YOR283W-RELATED"/>
    <property type="match status" value="1"/>
</dbReference>
<evidence type="ECO:0000313" key="2">
    <source>
        <dbReference type="EMBL" id="HJC47619.1"/>
    </source>
</evidence>
<proteinExistence type="predicted"/>
<organism evidence="2 3">
    <name type="scientific">Candidatus Lachnoclostridium pullistercoris</name>
    <dbReference type="NCBI Taxonomy" id="2838632"/>
    <lineage>
        <taxon>Bacteria</taxon>
        <taxon>Bacillati</taxon>
        <taxon>Bacillota</taxon>
        <taxon>Clostridia</taxon>
        <taxon>Lachnospirales</taxon>
        <taxon>Lachnospiraceae</taxon>
    </lineage>
</organism>
<evidence type="ECO:0000259" key="1">
    <source>
        <dbReference type="SMART" id="SM00471"/>
    </source>
</evidence>
<dbReference type="AlphaFoldDB" id="A0A9D2PE74"/>
<gene>
    <name evidence="2" type="ORF">IAA04_06165</name>
</gene>
<dbReference type="PANTHER" id="PTHR48100:SF1">
    <property type="entry name" value="HISTIDINE PHOSPHATASE FAMILY PROTEIN-RELATED"/>
    <property type="match status" value="1"/>
</dbReference>
<reference evidence="2" key="2">
    <citation type="submission" date="2021-04" db="EMBL/GenBank/DDBJ databases">
        <authorList>
            <person name="Gilroy R."/>
        </authorList>
    </citation>
    <scope>NUCLEOTIDE SEQUENCE</scope>
    <source>
        <strain evidence="2">CHK183-5548</strain>
    </source>
</reference>
<evidence type="ECO:0000313" key="3">
    <source>
        <dbReference type="Proteomes" id="UP000823883"/>
    </source>
</evidence>
<dbReference type="InterPro" id="IPR029033">
    <property type="entry name" value="His_PPase_superfam"/>
</dbReference>
<dbReference type="CDD" id="cd07067">
    <property type="entry name" value="HP_PGM_like"/>
    <property type="match status" value="1"/>
</dbReference>
<dbReference type="GO" id="GO:0005737">
    <property type="term" value="C:cytoplasm"/>
    <property type="evidence" value="ECO:0007669"/>
    <property type="project" value="TreeGrafter"/>
</dbReference>
<dbReference type="Pfam" id="PF00300">
    <property type="entry name" value="His_Phos_1"/>
    <property type="match status" value="1"/>
</dbReference>
<dbReference type="Pfam" id="PF01966">
    <property type="entry name" value="HD"/>
    <property type="match status" value="1"/>
</dbReference>
<dbReference type="Gene3D" id="1.10.3210.10">
    <property type="entry name" value="Hypothetical protein af1432"/>
    <property type="match status" value="1"/>
</dbReference>
<name>A0A9D2PE74_9FIRM</name>
<dbReference type="Gene3D" id="3.40.50.1240">
    <property type="entry name" value="Phosphoglycerate mutase-like"/>
    <property type="match status" value="1"/>
</dbReference>
<dbReference type="InterPro" id="IPR006674">
    <property type="entry name" value="HD_domain"/>
</dbReference>
<reference evidence="2" key="1">
    <citation type="journal article" date="2021" name="PeerJ">
        <title>Extensive microbial diversity within the chicken gut microbiome revealed by metagenomics and culture.</title>
        <authorList>
            <person name="Gilroy R."/>
            <person name="Ravi A."/>
            <person name="Getino M."/>
            <person name="Pursley I."/>
            <person name="Horton D.L."/>
            <person name="Alikhan N.F."/>
            <person name="Baker D."/>
            <person name="Gharbi K."/>
            <person name="Hall N."/>
            <person name="Watson M."/>
            <person name="Adriaenssens E.M."/>
            <person name="Foster-Nyarko E."/>
            <person name="Jarju S."/>
            <person name="Secka A."/>
            <person name="Antonio M."/>
            <person name="Oren A."/>
            <person name="Chaudhuri R.R."/>
            <person name="La Ragione R."/>
            <person name="Hildebrand F."/>
            <person name="Pallen M.J."/>
        </authorList>
    </citation>
    <scope>NUCLEOTIDE SEQUENCE</scope>
    <source>
        <strain evidence="2">CHK183-5548</strain>
    </source>
</reference>
<dbReference type="InterPro" id="IPR013078">
    <property type="entry name" value="His_Pase_superF_clade-1"/>
</dbReference>
<dbReference type="InterPro" id="IPR003607">
    <property type="entry name" value="HD/PDEase_dom"/>
</dbReference>
<comment type="caution">
    <text evidence="2">The sequence shown here is derived from an EMBL/GenBank/DDBJ whole genome shotgun (WGS) entry which is preliminary data.</text>
</comment>
<dbReference type="SMART" id="SM00855">
    <property type="entry name" value="PGAM"/>
    <property type="match status" value="1"/>
</dbReference>
<dbReference type="SMART" id="SM00471">
    <property type="entry name" value="HDc"/>
    <property type="match status" value="1"/>
</dbReference>
<dbReference type="GO" id="GO:0016791">
    <property type="term" value="F:phosphatase activity"/>
    <property type="evidence" value="ECO:0007669"/>
    <property type="project" value="TreeGrafter"/>
</dbReference>